<evidence type="ECO:0008006" key="3">
    <source>
        <dbReference type="Google" id="ProtNLM"/>
    </source>
</evidence>
<dbReference type="EMBL" id="NBYY01000031">
    <property type="protein sequence ID" value="PCS21662.1"/>
    <property type="molecule type" value="Genomic_DNA"/>
</dbReference>
<sequence length="56" mass="6346">MTSFGAFILEIKGYIYGPLEREIADKGVTLITGVKKHEIQSDKTLKLPDNPETIYY</sequence>
<organism evidence="1 2">
    <name type="scientific">Candidatus Enterovibrio escicola</name>
    <dbReference type="NCBI Taxonomy" id="1927127"/>
    <lineage>
        <taxon>Bacteria</taxon>
        <taxon>Pseudomonadati</taxon>
        <taxon>Pseudomonadota</taxon>
        <taxon>Gammaproteobacteria</taxon>
        <taxon>Vibrionales</taxon>
        <taxon>Vibrionaceae</taxon>
        <taxon>Enterovibrio</taxon>
    </lineage>
</organism>
<dbReference type="RefSeq" id="WP_394349269.1">
    <property type="nucleotide sequence ID" value="NZ_RPGH01000001.1"/>
</dbReference>
<name>A0A2A5T0H8_9GAMM</name>
<dbReference type="AlphaFoldDB" id="A0A2A5T0H8"/>
<comment type="caution">
    <text evidence="1">The sequence shown here is derived from an EMBL/GenBank/DDBJ whole genome shotgun (WGS) entry which is preliminary data.</text>
</comment>
<dbReference type="Proteomes" id="UP000219020">
    <property type="component" value="Unassembled WGS sequence"/>
</dbReference>
<accession>A0A2A5T0H8</accession>
<reference evidence="2" key="1">
    <citation type="submission" date="2017-04" db="EMBL/GenBank/DDBJ databases">
        <title>Genome evolution of the luminous symbionts of deep sea anglerfish.</title>
        <authorList>
            <person name="Hendry T.A."/>
        </authorList>
    </citation>
    <scope>NUCLEOTIDE SEQUENCE [LARGE SCALE GENOMIC DNA]</scope>
</reference>
<gene>
    <name evidence="1" type="ORF">BTN49_2674</name>
</gene>
<evidence type="ECO:0000313" key="1">
    <source>
        <dbReference type="EMBL" id="PCS21662.1"/>
    </source>
</evidence>
<evidence type="ECO:0000313" key="2">
    <source>
        <dbReference type="Proteomes" id="UP000219020"/>
    </source>
</evidence>
<keyword evidence="2" id="KW-1185">Reference proteome</keyword>
<proteinExistence type="predicted"/>
<protein>
    <recommendedName>
        <fullName evidence="3">Mobile element protein</fullName>
    </recommendedName>
</protein>